<name>A0ABV8F450_9ACTN</name>
<comment type="caution">
    <text evidence="1">The sequence shown here is derived from an EMBL/GenBank/DDBJ whole genome shotgun (WGS) entry which is preliminary data.</text>
</comment>
<sequence length="134" mass="14423">MGRAARILQLCAQGRAAEAGDLARDGWRTPPEDWSWLNASCLQAAAQAALGHVSACRLTYSALLPYSGRVSAWSGVMCTGPVDWYLALLAGAMGDADAARRHLALVARLSDENGLTWWRDRAVVKRDQEGPSQA</sequence>
<proteinExistence type="predicted"/>
<protein>
    <submittedName>
        <fullName evidence="1">Uncharacterized protein</fullName>
    </submittedName>
</protein>
<evidence type="ECO:0000313" key="1">
    <source>
        <dbReference type="EMBL" id="MFC3983457.1"/>
    </source>
</evidence>
<dbReference type="RefSeq" id="WP_386192645.1">
    <property type="nucleotide sequence ID" value="NZ_JBHSBC010000031.1"/>
</dbReference>
<organism evidence="1 2">
    <name type="scientific">Streptosporangium jomthongense</name>
    <dbReference type="NCBI Taxonomy" id="1193683"/>
    <lineage>
        <taxon>Bacteria</taxon>
        <taxon>Bacillati</taxon>
        <taxon>Actinomycetota</taxon>
        <taxon>Actinomycetes</taxon>
        <taxon>Streptosporangiales</taxon>
        <taxon>Streptosporangiaceae</taxon>
        <taxon>Streptosporangium</taxon>
    </lineage>
</organism>
<dbReference type="EMBL" id="JBHSBC010000031">
    <property type="protein sequence ID" value="MFC3983457.1"/>
    <property type="molecule type" value="Genomic_DNA"/>
</dbReference>
<evidence type="ECO:0000313" key="2">
    <source>
        <dbReference type="Proteomes" id="UP001595698"/>
    </source>
</evidence>
<dbReference type="Proteomes" id="UP001595698">
    <property type="component" value="Unassembled WGS sequence"/>
</dbReference>
<accession>A0ABV8F450</accession>
<reference evidence="2" key="1">
    <citation type="journal article" date="2019" name="Int. J. Syst. Evol. Microbiol.">
        <title>The Global Catalogue of Microorganisms (GCM) 10K type strain sequencing project: providing services to taxonomists for standard genome sequencing and annotation.</title>
        <authorList>
            <consortium name="The Broad Institute Genomics Platform"/>
            <consortium name="The Broad Institute Genome Sequencing Center for Infectious Disease"/>
            <person name="Wu L."/>
            <person name="Ma J."/>
        </authorList>
    </citation>
    <scope>NUCLEOTIDE SEQUENCE [LARGE SCALE GENOMIC DNA]</scope>
    <source>
        <strain evidence="2">TBRC 7912</strain>
    </source>
</reference>
<keyword evidence="2" id="KW-1185">Reference proteome</keyword>
<gene>
    <name evidence="1" type="ORF">ACFOYY_25240</name>
</gene>